<name>A0ABQ0E389_9PORP</name>
<feature type="domain" description="PASTA" evidence="2">
    <location>
        <begin position="23"/>
        <end position="89"/>
    </location>
</feature>
<dbReference type="Proteomes" id="UP001628220">
    <property type="component" value="Unassembled WGS sequence"/>
</dbReference>
<feature type="domain" description="PASTA" evidence="2">
    <location>
        <begin position="91"/>
        <end position="162"/>
    </location>
</feature>
<feature type="compositionally biased region" description="Basic and acidic residues" evidence="1">
    <location>
        <begin position="196"/>
        <end position="211"/>
    </location>
</feature>
<organism evidence="3 4">
    <name type="scientific">Porphyromonas miyakawae</name>
    <dbReference type="NCBI Taxonomy" id="3137470"/>
    <lineage>
        <taxon>Bacteria</taxon>
        <taxon>Pseudomonadati</taxon>
        <taxon>Bacteroidota</taxon>
        <taxon>Bacteroidia</taxon>
        <taxon>Bacteroidales</taxon>
        <taxon>Porphyromonadaceae</taxon>
        <taxon>Porphyromonas</taxon>
    </lineage>
</organism>
<dbReference type="CDD" id="cd06577">
    <property type="entry name" value="PASTA_pknB"/>
    <property type="match status" value="2"/>
</dbReference>
<evidence type="ECO:0000313" key="4">
    <source>
        <dbReference type="Proteomes" id="UP001628220"/>
    </source>
</evidence>
<evidence type="ECO:0000259" key="2">
    <source>
        <dbReference type="PROSITE" id="PS51178"/>
    </source>
</evidence>
<protein>
    <recommendedName>
        <fullName evidence="2">PASTA domain-containing protein</fullName>
    </recommendedName>
</protein>
<keyword evidence="4" id="KW-1185">Reference proteome</keyword>
<dbReference type="SMART" id="SM00740">
    <property type="entry name" value="PASTA"/>
    <property type="match status" value="2"/>
</dbReference>
<accession>A0ABQ0E389</accession>
<feature type="region of interest" description="Disordered" evidence="1">
    <location>
        <begin position="187"/>
        <end position="211"/>
    </location>
</feature>
<dbReference type="InterPro" id="IPR005543">
    <property type="entry name" value="PASTA_dom"/>
</dbReference>
<dbReference type="PROSITE" id="PS51178">
    <property type="entry name" value="PASTA"/>
    <property type="match status" value="2"/>
</dbReference>
<sequence>MVLLSIVIIVVALILLDVYTLHGKSTVVPDVLGRPIEEAQSMLKKQHLAYEIIDSIYTKDALPGSVQDIQPKVGSRVKPNRTMFIVINSNQRPQVVIPSLSDMSLRQAEATLQGLGFTQLYVKYIAGEYDNLTQGVANSAGQVLSPGQRVDISTPLTLIVTTNNISKAVDSTSLSVDLNTLPAAPSFPTLEEDTLTTDKNKEKLSGDETWW</sequence>
<evidence type="ECO:0000313" key="3">
    <source>
        <dbReference type="EMBL" id="GAB1252204.1"/>
    </source>
</evidence>
<reference evidence="3 4" key="1">
    <citation type="journal article" date="2025" name="Int. J. Syst. Evol. Microbiol.">
        <title>Desulfovibrio falkowii sp. nov., Porphyromonas miyakawae sp. nov., Mediterraneibacter flintii sp. nov. and Owariibacterium komagatae gen. nov., sp. nov., isolated from human faeces.</title>
        <authorList>
            <person name="Hamaguchi T."/>
            <person name="Ohara M."/>
            <person name="Hisatomi A."/>
            <person name="Sekiguchi K."/>
            <person name="Takeda J.I."/>
            <person name="Ueyama J."/>
            <person name="Ito M."/>
            <person name="Nishiwaki H."/>
            <person name="Ogi T."/>
            <person name="Hirayama M."/>
            <person name="Ohkuma M."/>
            <person name="Sakamoto M."/>
            <person name="Ohno K."/>
        </authorList>
    </citation>
    <scope>NUCLEOTIDE SEQUENCE [LARGE SCALE GENOMIC DNA]</scope>
    <source>
        <strain evidence="3 4">13CB11C</strain>
    </source>
</reference>
<dbReference type="EMBL" id="BAAFSF010000004">
    <property type="protein sequence ID" value="GAB1252204.1"/>
    <property type="molecule type" value="Genomic_DNA"/>
</dbReference>
<comment type="caution">
    <text evidence="3">The sequence shown here is derived from an EMBL/GenBank/DDBJ whole genome shotgun (WGS) entry which is preliminary data.</text>
</comment>
<dbReference type="Gene3D" id="3.30.10.20">
    <property type="match status" value="2"/>
</dbReference>
<evidence type="ECO:0000256" key="1">
    <source>
        <dbReference type="SAM" id="MobiDB-lite"/>
    </source>
</evidence>
<dbReference type="Pfam" id="PF03793">
    <property type="entry name" value="PASTA"/>
    <property type="match status" value="1"/>
</dbReference>
<gene>
    <name evidence="3" type="ORF">Tsumi_13100</name>
</gene>
<proteinExistence type="predicted"/>